<protein>
    <submittedName>
        <fullName evidence="5">NAD-binding protein</fullName>
    </submittedName>
</protein>
<keyword evidence="2" id="KW-0812">Transmembrane</keyword>
<proteinExistence type="predicted"/>
<feature type="transmembrane region" description="Helical" evidence="2">
    <location>
        <begin position="53"/>
        <end position="71"/>
    </location>
</feature>
<dbReference type="GO" id="GO:0005886">
    <property type="term" value="C:plasma membrane"/>
    <property type="evidence" value="ECO:0007669"/>
    <property type="project" value="UniProtKB-SubCell"/>
</dbReference>
<dbReference type="InterPro" id="IPR050721">
    <property type="entry name" value="Trk_Ktr_HKT_K-transport"/>
</dbReference>
<comment type="caution">
    <text evidence="5">The sequence shown here is derived from an EMBL/GenBank/DDBJ whole genome shotgun (WGS) entry which is preliminary data.</text>
</comment>
<dbReference type="PANTHER" id="PTHR43833:SF13">
    <property type="entry name" value="POTASSIUM CHANNEL PROTEIN 2-RELATED"/>
    <property type="match status" value="1"/>
</dbReference>
<keyword evidence="6" id="KW-1185">Reference proteome</keyword>
<keyword evidence="2" id="KW-1133">Transmembrane helix</keyword>
<dbReference type="SUPFAM" id="SSF51735">
    <property type="entry name" value="NAD(P)-binding Rossmann-fold domains"/>
    <property type="match status" value="2"/>
</dbReference>
<dbReference type="InterPro" id="IPR013099">
    <property type="entry name" value="K_chnl_dom"/>
</dbReference>
<dbReference type="GO" id="GO:0008324">
    <property type="term" value="F:monoatomic cation transmembrane transporter activity"/>
    <property type="evidence" value="ECO:0007669"/>
    <property type="project" value="InterPro"/>
</dbReference>
<accession>A0AA41R482</accession>
<evidence type="ECO:0000256" key="1">
    <source>
        <dbReference type="ARBA" id="ARBA00004651"/>
    </source>
</evidence>
<dbReference type="AlphaFoldDB" id="A0AA41R482"/>
<dbReference type="Gene3D" id="3.30.70.1450">
    <property type="entry name" value="Regulator of K+ conductance, C-terminal domain"/>
    <property type="match status" value="2"/>
</dbReference>
<dbReference type="SUPFAM" id="SSF81324">
    <property type="entry name" value="Voltage-gated potassium channels"/>
    <property type="match status" value="1"/>
</dbReference>
<evidence type="ECO:0000313" key="5">
    <source>
        <dbReference type="EMBL" id="MCJ8501351.1"/>
    </source>
</evidence>
<dbReference type="PROSITE" id="PS51202">
    <property type="entry name" value="RCK_C"/>
    <property type="match status" value="2"/>
</dbReference>
<feature type="domain" description="RCK N-terminal" evidence="3">
    <location>
        <begin position="355"/>
        <end position="468"/>
    </location>
</feature>
<sequence>MKTMATQLTLLLRMGQQRSNMRLLLKFVLILLFFFVLYSVLFHLLMLYEGRDYSWITGFYWTLTTMSTLGFGDITFASDVGKVFSVVVLLSGIVFLLVMLPFTFIQFFYAPWLEEQNKARAPRSVPETMSGHVIFTQFDDVTVNLIEKIGQYGIEYVIVTGELQNALDLHDLGFKVVVGELDDPRTYHRLRIDSAAMVVVLNDDISSTNIIYTIREANARVITVTNADLEDSLDILQLAGSTHVFQFTKMLGRALARRVLGVSMKANVIGRFDRLLIAEAPAMRTWLQGKTLTESRLREVTGVNVVGVWEKNHFSLPTPDAIIDESTVLVLAGTDEHLDRFDRSIGFDTETPPAKGPVVVLGGGRVGQAVANALKARLIDFRVVEKKAGIAAREEYFVQGSAADLDVLIKAGINETPAIIITTHDDNLNIYLTIYCRRLRPEAQIISRASLDRNINTLHRAGANLVLSYSSMVTTTIMNLLHPQQMLMLSEGLNVFRLPLHPKLRRKTLIGAKIREETGCSVVAVKRKEEMIVNPDPEIVLEKGDELVLIGSAKSERLFTEKYPTSEG</sequence>
<dbReference type="InterPro" id="IPR036291">
    <property type="entry name" value="NAD(P)-bd_dom_sf"/>
</dbReference>
<dbReference type="InterPro" id="IPR006037">
    <property type="entry name" value="RCK_C"/>
</dbReference>
<gene>
    <name evidence="5" type="ORF">MRX98_12270</name>
</gene>
<comment type="subcellular location">
    <subcellularLocation>
        <location evidence="1">Cell membrane</location>
        <topology evidence="1">Multi-pass membrane protein</topology>
    </subcellularLocation>
</comment>
<reference evidence="5" key="1">
    <citation type="submission" date="2022-04" db="EMBL/GenBank/DDBJ databases">
        <title>Desulfatitalea alkaliphila sp. nov., a novel anaerobic sulfate-reducing bacterium isolated from terrestrial mud volcano, Taman Peninsula, Russia.</title>
        <authorList>
            <person name="Khomyakova M.A."/>
            <person name="Merkel A.Y."/>
            <person name="Slobodkin A.I."/>
        </authorList>
    </citation>
    <scope>NUCLEOTIDE SEQUENCE</scope>
    <source>
        <strain evidence="5">M08but</strain>
    </source>
</reference>
<dbReference type="Pfam" id="PF02080">
    <property type="entry name" value="TrkA_C"/>
    <property type="match status" value="2"/>
</dbReference>
<dbReference type="EMBL" id="JALJRB010000012">
    <property type="protein sequence ID" value="MCJ8501351.1"/>
    <property type="molecule type" value="Genomic_DNA"/>
</dbReference>
<dbReference type="InterPro" id="IPR003148">
    <property type="entry name" value="RCK_N"/>
</dbReference>
<dbReference type="Gene3D" id="3.40.50.720">
    <property type="entry name" value="NAD(P)-binding Rossmann-like Domain"/>
    <property type="match status" value="2"/>
</dbReference>
<evidence type="ECO:0000259" key="4">
    <source>
        <dbReference type="PROSITE" id="PS51202"/>
    </source>
</evidence>
<dbReference type="Gene3D" id="1.10.287.70">
    <property type="match status" value="1"/>
</dbReference>
<feature type="transmembrane region" description="Helical" evidence="2">
    <location>
        <begin position="23"/>
        <end position="47"/>
    </location>
</feature>
<dbReference type="RefSeq" id="WP_246908737.1">
    <property type="nucleotide sequence ID" value="NZ_JALJRB010000012.1"/>
</dbReference>
<dbReference type="GO" id="GO:0006813">
    <property type="term" value="P:potassium ion transport"/>
    <property type="evidence" value="ECO:0007669"/>
    <property type="project" value="InterPro"/>
</dbReference>
<dbReference type="Pfam" id="PF02254">
    <property type="entry name" value="TrkA_N"/>
    <property type="match status" value="2"/>
</dbReference>
<dbReference type="SUPFAM" id="SSF116726">
    <property type="entry name" value="TrkA C-terminal domain-like"/>
    <property type="match status" value="2"/>
</dbReference>
<dbReference type="Proteomes" id="UP001165427">
    <property type="component" value="Unassembled WGS sequence"/>
</dbReference>
<dbReference type="Pfam" id="PF07885">
    <property type="entry name" value="Ion_trans_2"/>
    <property type="match status" value="1"/>
</dbReference>
<evidence type="ECO:0000256" key="2">
    <source>
        <dbReference type="SAM" id="Phobius"/>
    </source>
</evidence>
<feature type="transmembrane region" description="Helical" evidence="2">
    <location>
        <begin position="83"/>
        <end position="109"/>
    </location>
</feature>
<organism evidence="5 6">
    <name type="scientific">Desulfatitalea alkaliphila</name>
    <dbReference type="NCBI Taxonomy" id="2929485"/>
    <lineage>
        <taxon>Bacteria</taxon>
        <taxon>Pseudomonadati</taxon>
        <taxon>Thermodesulfobacteriota</taxon>
        <taxon>Desulfobacteria</taxon>
        <taxon>Desulfobacterales</taxon>
        <taxon>Desulfosarcinaceae</taxon>
        <taxon>Desulfatitalea</taxon>
    </lineage>
</organism>
<keyword evidence="2" id="KW-0472">Membrane</keyword>
<evidence type="ECO:0000259" key="3">
    <source>
        <dbReference type="PROSITE" id="PS51201"/>
    </source>
</evidence>
<dbReference type="InterPro" id="IPR036721">
    <property type="entry name" value="RCK_C_sf"/>
</dbReference>
<dbReference type="PANTHER" id="PTHR43833">
    <property type="entry name" value="POTASSIUM CHANNEL PROTEIN 2-RELATED-RELATED"/>
    <property type="match status" value="1"/>
</dbReference>
<dbReference type="PROSITE" id="PS51201">
    <property type="entry name" value="RCK_N"/>
    <property type="match status" value="1"/>
</dbReference>
<evidence type="ECO:0000313" key="6">
    <source>
        <dbReference type="Proteomes" id="UP001165427"/>
    </source>
</evidence>
<name>A0AA41R482_9BACT</name>
<feature type="domain" description="RCK C-terminal" evidence="4">
    <location>
        <begin position="263"/>
        <end position="347"/>
    </location>
</feature>
<feature type="domain" description="RCK C-terminal" evidence="4">
    <location>
        <begin position="482"/>
        <end position="565"/>
    </location>
</feature>